<dbReference type="EMBL" id="JAMFTS010000002">
    <property type="protein sequence ID" value="KAJ4800427.1"/>
    <property type="molecule type" value="Genomic_DNA"/>
</dbReference>
<proteinExistence type="inferred from homology"/>
<dbReference type="Proteomes" id="UP001140206">
    <property type="component" value="Chromosome 5"/>
</dbReference>
<comment type="caution">
    <text evidence="3">The sequence shown here is derived from an EMBL/GenBank/DDBJ whole genome shotgun (WGS) entry which is preliminary data.</text>
</comment>
<evidence type="ECO:0000313" key="4">
    <source>
        <dbReference type="EMBL" id="KAJ4800427.1"/>
    </source>
</evidence>
<dbReference type="Pfam" id="PF02893">
    <property type="entry name" value="GRAM"/>
    <property type="match status" value="1"/>
</dbReference>
<dbReference type="Gene3D" id="2.30.29.30">
    <property type="entry name" value="Pleckstrin-homology domain (PH domain)/Phosphotyrosine-binding domain (PTB)"/>
    <property type="match status" value="1"/>
</dbReference>
<evidence type="ECO:0000313" key="5">
    <source>
        <dbReference type="Proteomes" id="UP001140206"/>
    </source>
</evidence>
<sequence length="215" mass="24481">MKNFCHCQGNGILGSSKTYAEEELPSASSSDCELADSIKAAKHSSTNWMTKFRKGFDNRSQEKAVIMGTRNVSETIKRMLSQSKRIFQAARVERFLRKSFDLSTEERLQEVYQCSLFTTAGPISGRLFITSERLAFHSNNSLKVKTSIGEVAKFPYKVSIPLRKVKKTTPSENLNKPEEKFVQIVTTDDFEFWFTSFVTYKSSFVSLFSTISEQQ</sequence>
<dbReference type="Proteomes" id="UP001140206">
    <property type="component" value="Chromosome 2"/>
</dbReference>
<dbReference type="InterPro" id="IPR037848">
    <property type="entry name" value="GEM-like"/>
</dbReference>
<keyword evidence="5" id="KW-1185">Reference proteome</keyword>
<organism evidence="3 5">
    <name type="scientific">Rhynchospora pubera</name>
    <dbReference type="NCBI Taxonomy" id="906938"/>
    <lineage>
        <taxon>Eukaryota</taxon>
        <taxon>Viridiplantae</taxon>
        <taxon>Streptophyta</taxon>
        <taxon>Embryophyta</taxon>
        <taxon>Tracheophyta</taxon>
        <taxon>Spermatophyta</taxon>
        <taxon>Magnoliopsida</taxon>
        <taxon>Liliopsida</taxon>
        <taxon>Poales</taxon>
        <taxon>Cyperaceae</taxon>
        <taxon>Cyperoideae</taxon>
        <taxon>Rhynchosporeae</taxon>
        <taxon>Rhynchospora</taxon>
    </lineage>
</organism>
<evidence type="ECO:0000313" key="3">
    <source>
        <dbReference type="EMBL" id="KAJ4746937.1"/>
    </source>
</evidence>
<reference evidence="3" key="1">
    <citation type="submission" date="2022-08" db="EMBL/GenBank/DDBJ databases">
        <authorList>
            <person name="Marques A."/>
        </authorList>
    </citation>
    <scope>NUCLEOTIDE SEQUENCE</scope>
    <source>
        <strain evidence="3">RhyPub2mFocal</strain>
        <tissue evidence="3">Leaves</tissue>
    </source>
</reference>
<dbReference type="PANTHER" id="PTHR31969">
    <property type="entry name" value="GEM-LIKE PROTEIN 2"/>
    <property type="match status" value="1"/>
</dbReference>
<gene>
    <name evidence="4" type="ORF">LUZ62_051673</name>
    <name evidence="3" type="ORF">LUZ62_081342</name>
</gene>
<protein>
    <submittedName>
        <fullName evidence="3">GRAM domain family protein</fullName>
    </submittedName>
</protein>
<evidence type="ECO:0000256" key="1">
    <source>
        <dbReference type="ARBA" id="ARBA00009414"/>
    </source>
</evidence>
<dbReference type="AlphaFoldDB" id="A0AAV8BWV3"/>
<name>A0AAV8BWV3_9POAL</name>
<evidence type="ECO:0000259" key="2">
    <source>
        <dbReference type="SMART" id="SM00568"/>
    </source>
</evidence>
<dbReference type="EMBL" id="JAMFTS010000005">
    <property type="protein sequence ID" value="KAJ4746937.1"/>
    <property type="molecule type" value="Genomic_DNA"/>
</dbReference>
<dbReference type="InterPro" id="IPR004182">
    <property type="entry name" value="GRAM"/>
</dbReference>
<accession>A0AAV8BWV3</accession>
<comment type="similarity">
    <text evidence="1">Belongs to the GEM family.</text>
</comment>
<feature type="domain" description="GRAM" evidence="2">
    <location>
        <begin position="94"/>
        <end position="172"/>
    </location>
</feature>
<dbReference type="InterPro" id="IPR011993">
    <property type="entry name" value="PH-like_dom_sf"/>
</dbReference>
<dbReference type="SMART" id="SM00568">
    <property type="entry name" value="GRAM"/>
    <property type="match status" value="1"/>
</dbReference>